<dbReference type="InterPro" id="IPR001841">
    <property type="entry name" value="Znf_RING"/>
</dbReference>
<dbReference type="AlphaFoldDB" id="A0A9P7BD23"/>
<feature type="compositionally biased region" description="Low complexity" evidence="2">
    <location>
        <begin position="550"/>
        <end position="560"/>
    </location>
</feature>
<feature type="compositionally biased region" description="Polar residues" evidence="2">
    <location>
        <begin position="515"/>
        <end position="526"/>
    </location>
</feature>
<gene>
    <name evidence="4" type="ORF">C6P40_004120</name>
</gene>
<feature type="domain" description="RING-type" evidence="3">
    <location>
        <begin position="55"/>
        <end position="95"/>
    </location>
</feature>
<feature type="region of interest" description="Disordered" evidence="2">
    <location>
        <begin position="18"/>
        <end position="40"/>
    </location>
</feature>
<dbReference type="GO" id="GO:0008270">
    <property type="term" value="F:zinc ion binding"/>
    <property type="evidence" value="ECO:0007669"/>
    <property type="project" value="UniProtKB-KW"/>
</dbReference>
<dbReference type="Gene3D" id="3.30.40.10">
    <property type="entry name" value="Zinc/RING finger domain, C3HC4 (zinc finger)"/>
    <property type="match status" value="1"/>
</dbReference>
<dbReference type="OrthoDB" id="3838338at2759"/>
<dbReference type="PANTHER" id="PTHR22938:SF0">
    <property type="entry name" value="E3 UBIQUITIN-PROTEIN LIGASE ZNF598"/>
    <property type="match status" value="1"/>
</dbReference>
<comment type="caution">
    <text evidence="4">The sequence shown here is derived from an EMBL/GenBank/DDBJ whole genome shotgun (WGS) entry which is preliminary data.</text>
</comment>
<name>A0A9P7BD23_9ASCO</name>
<dbReference type="InterPro" id="IPR013087">
    <property type="entry name" value="Znf_C2H2_type"/>
</dbReference>
<feature type="region of interest" description="Disordered" evidence="2">
    <location>
        <begin position="442"/>
        <end position="484"/>
    </location>
</feature>
<organism evidence="4 5">
    <name type="scientific">Pichia californica</name>
    <dbReference type="NCBI Taxonomy" id="460514"/>
    <lineage>
        <taxon>Eukaryota</taxon>
        <taxon>Fungi</taxon>
        <taxon>Dikarya</taxon>
        <taxon>Ascomycota</taxon>
        <taxon>Saccharomycotina</taxon>
        <taxon>Pichiomycetes</taxon>
        <taxon>Pichiales</taxon>
        <taxon>Pichiaceae</taxon>
        <taxon>Pichia</taxon>
    </lineage>
</organism>
<dbReference type="GO" id="GO:0043022">
    <property type="term" value="F:ribosome binding"/>
    <property type="evidence" value="ECO:0007669"/>
    <property type="project" value="TreeGrafter"/>
</dbReference>
<evidence type="ECO:0000256" key="2">
    <source>
        <dbReference type="SAM" id="MobiDB-lite"/>
    </source>
</evidence>
<keyword evidence="1" id="KW-0863">Zinc-finger</keyword>
<dbReference type="InterPro" id="IPR044288">
    <property type="entry name" value="ZNF598/HEL2"/>
</dbReference>
<dbReference type="Pfam" id="PF25447">
    <property type="entry name" value="RING_ZNF598"/>
    <property type="match status" value="1"/>
</dbReference>
<dbReference type="SMART" id="SM00355">
    <property type="entry name" value="ZnF_C2H2"/>
    <property type="match status" value="4"/>
</dbReference>
<evidence type="ECO:0000256" key="1">
    <source>
        <dbReference type="PROSITE-ProRule" id="PRU00175"/>
    </source>
</evidence>
<reference evidence="4" key="1">
    <citation type="submission" date="2020-11" db="EMBL/GenBank/DDBJ databases">
        <title>Kefir isolates.</title>
        <authorList>
            <person name="Marcisauskas S."/>
            <person name="Kim Y."/>
            <person name="Blasche S."/>
        </authorList>
    </citation>
    <scope>NUCLEOTIDE SEQUENCE</scope>
    <source>
        <strain evidence="4">Olga-1</strain>
    </source>
</reference>
<sequence>MVSTNNSKKNQRFAVLQHKSSGGSTYTSSSESSEEDTYLNHDHNLDGVDENEEICLICAENIKIVSLSPCNHKVCHMCSFRNVALYKKNQCLVCRTEVPHFIFTENLVFDKFDEISENQLIKQFKGDHNIRFTSEYAKDETLKLLEYTCPIKSCSFHGRKFSNFKEVNNHVKDVHDKYYCELCAKFKKAFISELKLYGRKQLHNHQSKGDSIGFKGHPECKFCTNKRFYSDDELYVHMRDHHERCHICQQIDPNNPQYFRNYDHLAQHFKSAHYICTIPSCLEQKFVVFQDEFDLQTHMAKDHPSLCGGGNILLSTNTFNTQLYTVPNNKKKSKSQTTNSNQDNYELKKKRLEERARHYLNYSQRDFDTFLAANIEYSCGSMSAQEIVNKYHEIFKKSKDVDYDLLIYELSGLFPAKSDLRKDLEAINKPQLEVREMKEKFPSLPGTTNSMHQSFWNGNENHRSSSKLNLSNSRSMNSSNMPALPVDNSPLFPSLPKTSSWSEPVKVINKSSSNLKTRGISSNTPINGFAIPGYNPISTSSKSKAKNPWNSTKSVSSVNPNVSSTNAFPALPSISSSSSNKITIAKPTPKQVISQPVDTSLFPSLPNEPKKKVIPRVNPVSNSAGVWGSSSKGNNGNNSSASDAFDLDILGSSLKTVKGKKGKKVVYHIGL</sequence>
<dbReference type="InterPro" id="IPR013083">
    <property type="entry name" value="Znf_RING/FYVE/PHD"/>
</dbReference>
<dbReference type="GO" id="GO:0061630">
    <property type="term" value="F:ubiquitin protein ligase activity"/>
    <property type="evidence" value="ECO:0007669"/>
    <property type="project" value="InterPro"/>
</dbReference>
<evidence type="ECO:0000313" key="4">
    <source>
        <dbReference type="EMBL" id="KAG0686431.1"/>
    </source>
</evidence>
<feature type="compositionally biased region" description="Low complexity" evidence="2">
    <location>
        <begin position="466"/>
        <end position="481"/>
    </location>
</feature>
<proteinExistence type="predicted"/>
<dbReference type="SUPFAM" id="SSF57850">
    <property type="entry name" value="RING/U-box"/>
    <property type="match status" value="1"/>
</dbReference>
<dbReference type="PROSITE" id="PS50089">
    <property type="entry name" value="ZF_RING_2"/>
    <property type="match status" value="1"/>
</dbReference>
<accession>A0A9P7BD23</accession>
<evidence type="ECO:0000259" key="3">
    <source>
        <dbReference type="PROSITE" id="PS50089"/>
    </source>
</evidence>
<dbReference type="InterPro" id="IPR057634">
    <property type="entry name" value="PAH_ZNF598/HEL2"/>
</dbReference>
<dbReference type="EMBL" id="PUHW01000514">
    <property type="protein sequence ID" value="KAG0686431.1"/>
    <property type="molecule type" value="Genomic_DNA"/>
</dbReference>
<dbReference type="PANTHER" id="PTHR22938">
    <property type="entry name" value="ZINC FINGER PROTEIN 598"/>
    <property type="match status" value="1"/>
</dbReference>
<feature type="region of interest" description="Disordered" evidence="2">
    <location>
        <begin position="515"/>
        <end position="560"/>
    </location>
</feature>
<dbReference type="Proteomes" id="UP000697127">
    <property type="component" value="Unassembled WGS sequence"/>
</dbReference>
<dbReference type="Pfam" id="PF23230">
    <property type="entry name" value="zf-C2H2_13"/>
    <property type="match status" value="1"/>
</dbReference>
<dbReference type="GO" id="GO:0072344">
    <property type="term" value="P:rescue of stalled ribosome"/>
    <property type="evidence" value="ECO:0007669"/>
    <property type="project" value="InterPro"/>
</dbReference>
<evidence type="ECO:0000313" key="5">
    <source>
        <dbReference type="Proteomes" id="UP000697127"/>
    </source>
</evidence>
<dbReference type="InterPro" id="IPR056437">
    <property type="entry name" value="Znf-C2H2_ZNF598/HEL2"/>
</dbReference>
<keyword evidence="5" id="KW-1185">Reference proteome</keyword>
<protein>
    <recommendedName>
        <fullName evidence="3">RING-type domain-containing protein</fullName>
    </recommendedName>
</protein>
<feature type="compositionally biased region" description="Low complexity" evidence="2">
    <location>
        <begin position="20"/>
        <end position="31"/>
    </location>
</feature>
<dbReference type="GO" id="GO:0016567">
    <property type="term" value="P:protein ubiquitination"/>
    <property type="evidence" value="ECO:0007669"/>
    <property type="project" value="TreeGrafter"/>
</dbReference>
<keyword evidence="1" id="KW-0479">Metal-binding</keyword>
<keyword evidence="1" id="KW-0862">Zinc</keyword>
<feature type="compositionally biased region" description="Polar residues" evidence="2">
    <location>
        <begin position="445"/>
        <end position="459"/>
    </location>
</feature>
<dbReference type="Pfam" id="PF23202">
    <property type="entry name" value="PAH_ZNF598"/>
    <property type="match status" value="1"/>
</dbReference>